<dbReference type="Proteomes" id="UP000663720">
    <property type="component" value="Chromosome"/>
</dbReference>
<evidence type="ECO:0000313" key="7">
    <source>
        <dbReference type="Proteomes" id="UP000663720"/>
    </source>
</evidence>
<dbReference type="InterPro" id="IPR035965">
    <property type="entry name" value="PAS-like_dom_sf"/>
</dbReference>
<dbReference type="Pfam" id="PF02518">
    <property type="entry name" value="HATPase_c"/>
    <property type="match status" value="1"/>
</dbReference>
<keyword evidence="7" id="KW-1185">Reference proteome</keyword>
<evidence type="ECO:0000256" key="3">
    <source>
        <dbReference type="SAM" id="Coils"/>
    </source>
</evidence>
<evidence type="ECO:0000259" key="5">
    <source>
        <dbReference type="PROSITE" id="PS50113"/>
    </source>
</evidence>
<sequence length="400" mass="46429">MDKQEKLPIHDFKGLGHSKIGYFKEVRSKIKELENLNIKLARRHNRLEAVFNSMVNGLTILDNKLNIVYTNHIQKEMFSNIKEGGKCYNVFYQKDEICRNCPALKTLETQEVQHGERLFKHGQLAGKYYEWTISPIKNHFGKVDELLLIMRDITERKEYEFKLMQAHRMASVGFLATGIAHEINNPLTSIAGFSEGLIKRMKKIDEDLKDNVLKSFGEYLEIINNEAYRCKEIIERLREFTRNSSDEYEFLELDRIIKETLVLIRQHAKDNNIRIDFQNHLTAGFNTIKGKESQLKHLFLNLFKNLFNSSEQEKKDFFVIARNDGKRIDIIISDPEGCLSDELSESSLYSFPGSQGVENGITLDLSICYSIIQHHKGDIRSKYTQEHGNTIILMFPAILS</sequence>
<gene>
    <name evidence="6" type="ORF">dnl_37710</name>
</gene>
<dbReference type="InterPro" id="IPR036097">
    <property type="entry name" value="HisK_dim/P_sf"/>
</dbReference>
<keyword evidence="3" id="KW-0175">Coiled coil</keyword>
<name>A0A975B9K0_9BACT</name>
<dbReference type="InterPro" id="IPR000700">
    <property type="entry name" value="PAS-assoc_C"/>
</dbReference>
<dbReference type="InterPro" id="IPR003661">
    <property type="entry name" value="HisK_dim/P_dom"/>
</dbReference>
<evidence type="ECO:0000256" key="1">
    <source>
        <dbReference type="ARBA" id="ARBA00000085"/>
    </source>
</evidence>
<dbReference type="SMART" id="SM00388">
    <property type="entry name" value="HisKA"/>
    <property type="match status" value="1"/>
</dbReference>
<dbReference type="PROSITE" id="PS50113">
    <property type="entry name" value="PAC"/>
    <property type="match status" value="1"/>
</dbReference>
<dbReference type="InterPro" id="IPR036890">
    <property type="entry name" value="HATPase_C_sf"/>
</dbReference>
<feature type="domain" description="PAC" evidence="5">
    <location>
        <begin position="105"/>
        <end position="165"/>
    </location>
</feature>
<dbReference type="PROSITE" id="PS50109">
    <property type="entry name" value="HIS_KIN"/>
    <property type="match status" value="1"/>
</dbReference>
<proteinExistence type="predicted"/>
<comment type="catalytic activity">
    <reaction evidence="1">
        <text>ATP + protein L-histidine = ADP + protein N-phospho-L-histidine.</text>
        <dbReference type="EC" id="2.7.13.3"/>
    </reaction>
</comment>
<dbReference type="AlphaFoldDB" id="A0A975B9K0"/>
<evidence type="ECO:0000256" key="2">
    <source>
        <dbReference type="ARBA" id="ARBA00012438"/>
    </source>
</evidence>
<dbReference type="PANTHER" id="PTHR43065:SF42">
    <property type="entry name" value="TWO-COMPONENT SENSOR PPRA"/>
    <property type="match status" value="1"/>
</dbReference>
<evidence type="ECO:0000259" key="4">
    <source>
        <dbReference type="PROSITE" id="PS50109"/>
    </source>
</evidence>
<dbReference type="Gene3D" id="3.30.450.20">
    <property type="entry name" value="PAS domain"/>
    <property type="match status" value="1"/>
</dbReference>
<dbReference type="SUPFAM" id="SSF55874">
    <property type="entry name" value="ATPase domain of HSP90 chaperone/DNA topoisomerase II/histidine kinase"/>
    <property type="match status" value="1"/>
</dbReference>
<protein>
    <recommendedName>
        <fullName evidence="2">histidine kinase</fullName>
        <ecNumber evidence="2">2.7.13.3</ecNumber>
    </recommendedName>
</protein>
<keyword evidence="6" id="KW-0418">Kinase</keyword>
<feature type="coiled-coil region" evidence="3">
    <location>
        <begin position="23"/>
        <end position="50"/>
    </location>
</feature>
<dbReference type="SUPFAM" id="SSF47384">
    <property type="entry name" value="Homodimeric domain of signal transducing histidine kinase"/>
    <property type="match status" value="1"/>
</dbReference>
<dbReference type="RefSeq" id="WP_207687469.1">
    <property type="nucleotide sequence ID" value="NZ_CP061799.1"/>
</dbReference>
<dbReference type="PANTHER" id="PTHR43065">
    <property type="entry name" value="SENSOR HISTIDINE KINASE"/>
    <property type="match status" value="1"/>
</dbReference>
<dbReference type="Pfam" id="PF00512">
    <property type="entry name" value="HisKA"/>
    <property type="match status" value="1"/>
</dbReference>
<dbReference type="GO" id="GO:0000155">
    <property type="term" value="F:phosphorelay sensor kinase activity"/>
    <property type="evidence" value="ECO:0007669"/>
    <property type="project" value="InterPro"/>
</dbReference>
<organism evidence="6 7">
    <name type="scientific">Desulfonema limicola</name>
    <dbReference type="NCBI Taxonomy" id="45656"/>
    <lineage>
        <taxon>Bacteria</taxon>
        <taxon>Pseudomonadati</taxon>
        <taxon>Thermodesulfobacteriota</taxon>
        <taxon>Desulfobacteria</taxon>
        <taxon>Desulfobacterales</taxon>
        <taxon>Desulfococcaceae</taxon>
        <taxon>Desulfonema</taxon>
    </lineage>
</organism>
<dbReference type="SUPFAM" id="SSF55785">
    <property type="entry name" value="PYP-like sensor domain (PAS domain)"/>
    <property type="match status" value="1"/>
</dbReference>
<dbReference type="Gene3D" id="1.10.287.130">
    <property type="match status" value="1"/>
</dbReference>
<dbReference type="KEGG" id="dli:dnl_37710"/>
<dbReference type="Pfam" id="PF08448">
    <property type="entry name" value="PAS_4"/>
    <property type="match status" value="1"/>
</dbReference>
<evidence type="ECO:0000313" key="6">
    <source>
        <dbReference type="EMBL" id="QTA81436.1"/>
    </source>
</evidence>
<dbReference type="EC" id="2.7.13.3" evidence="2"/>
<dbReference type="CDD" id="cd00082">
    <property type="entry name" value="HisKA"/>
    <property type="match status" value="1"/>
</dbReference>
<feature type="domain" description="Histidine kinase" evidence="4">
    <location>
        <begin position="178"/>
        <end position="399"/>
    </location>
</feature>
<dbReference type="EMBL" id="CP061799">
    <property type="protein sequence ID" value="QTA81436.1"/>
    <property type="molecule type" value="Genomic_DNA"/>
</dbReference>
<reference evidence="6" key="1">
    <citation type="journal article" date="2021" name="Microb. Physiol.">
        <title>Proteogenomic Insights into the Physiology of Marine, Sulfate-Reducing, Filamentous Desulfonema limicola and Desulfonema magnum.</title>
        <authorList>
            <person name="Schnaars V."/>
            <person name="Wohlbrand L."/>
            <person name="Scheve S."/>
            <person name="Hinrichs C."/>
            <person name="Reinhardt R."/>
            <person name="Rabus R."/>
        </authorList>
    </citation>
    <scope>NUCLEOTIDE SEQUENCE</scope>
    <source>
        <strain evidence="6">5ac10</strain>
    </source>
</reference>
<dbReference type="InterPro" id="IPR005467">
    <property type="entry name" value="His_kinase_dom"/>
</dbReference>
<accession>A0A975B9K0</accession>
<dbReference type="InterPro" id="IPR013656">
    <property type="entry name" value="PAS_4"/>
</dbReference>
<keyword evidence="6" id="KW-0808">Transferase</keyword>
<dbReference type="Gene3D" id="3.30.565.10">
    <property type="entry name" value="Histidine kinase-like ATPase, C-terminal domain"/>
    <property type="match status" value="1"/>
</dbReference>
<dbReference type="InterPro" id="IPR003594">
    <property type="entry name" value="HATPase_dom"/>
</dbReference>